<protein>
    <submittedName>
        <fullName evidence="2">Uncharacterized protein</fullName>
    </submittedName>
</protein>
<comment type="caution">
    <text evidence="2">The sequence shown here is derived from an EMBL/GenBank/DDBJ whole genome shotgun (WGS) entry which is preliminary data.</text>
</comment>
<organism evidence="2 3">
    <name type="scientific">Thalassobaculum litoreum DSM 18839</name>
    <dbReference type="NCBI Taxonomy" id="1123362"/>
    <lineage>
        <taxon>Bacteria</taxon>
        <taxon>Pseudomonadati</taxon>
        <taxon>Pseudomonadota</taxon>
        <taxon>Alphaproteobacteria</taxon>
        <taxon>Rhodospirillales</taxon>
        <taxon>Thalassobaculaceae</taxon>
        <taxon>Thalassobaculum</taxon>
    </lineage>
</organism>
<dbReference type="Proteomes" id="UP000198615">
    <property type="component" value="Unassembled WGS sequence"/>
</dbReference>
<dbReference type="AlphaFoldDB" id="A0A8G2BIR6"/>
<feature type="signal peptide" evidence="1">
    <location>
        <begin position="1"/>
        <end position="22"/>
    </location>
</feature>
<evidence type="ECO:0000313" key="2">
    <source>
        <dbReference type="EMBL" id="SDF94247.1"/>
    </source>
</evidence>
<sequence>MRPLLAAFLLGLLALPAGPAGAAEDAGLDWQSVQAEESKIVIDLPDAKGGGIFLRAMNDSFSSTFHVARYKTDKFRLDRAMLVYLELQPGYHFRSARSTDRVLKWRVLQSADIDLGQKLQIVTERGALDVQRFRLEDRVECAALAQTWGGSASETTSAGTEQILGYMCEEPDVAVTRERIEGVAQAIIVRD</sequence>
<dbReference type="RefSeq" id="WP_093151186.1">
    <property type="nucleotide sequence ID" value="NZ_FNBW01000008.1"/>
</dbReference>
<gene>
    <name evidence="2" type="ORF">SAMN05660686_02831</name>
</gene>
<evidence type="ECO:0000256" key="1">
    <source>
        <dbReference type="SAM" id="SignalP"/>
    </source>
</evidence>
<name>A0A8G2BIR6_9PROT</name>
<feature type="chain" id="PRO_5034259721" evidence="1">
    <location>
        <begin position="23"/>
        <end position="191"/>
    </location>
</feature>
<accession>A0A8G2BIR6</accession>
<keyword evidence="3" id="KW-1185">Reference proteome</keyword>
<dbReference type="EMBL" id="FNBW01000008">
    <property type="protein sequence ID" value="SDF94247.1"/>
    <property type="molecule type" value="Genomic_DNA"/>
</dbReference>
<keyword evidence="1" id="KW-0732">Signal</keyword>
<reference evidence="2 3" key="1">
    <citation type="submission" date="2016-10" db="EMBL/GenBank/DDBJ databases">
        <authorList>
            <person name="Varghese N."/>
            <person name="Submissions S."/>
        </authorList>
    </citation>
    <scope>NUCLEOTIDE SEQUENCE [LARGE SCALE GENOMIC DNA]</scope>
    <source>
        <strain evidence="2 3">DSM 18839</strain>
    </source>
</reference>
<dbReference type="OrthoDB" id="9995552at2"/>
<evidence type="ECO:0000313" key="3">
    <source>
        <dbReference type="Proteomes" id="UP000198615"/>
    </source>
</evidence>
<proteinExistence type="predicted"/>